<dbReference type="CDD" id="cd01743">
    <property type="entry name" value="GATase1_Anthranilate_Synthase"/>
    <property type="match status" value="1"/>
</dbReference>
<dbReference type="GO" id="GO:0000162">
    <property type="term" value="P:L-tryptophan biosynthetic process"/>
    <property type="evidence" value="ECO:0007669"/>
    <property type="project" value="UniProtKB-UniRule"/>
</dbReference>
<keyword evidence="4" id="KW-0479">Metal-binding</keyword>
<dbReference type="Gene3D" id="1.20.970.10">
    <property type="entry name" value="Transferase, Pyrimidine Nucleoside Phosphorylase, Chain C"/>
    <property type="match status" value="1"/>
</dbReference>
<dbReference type="InterPro" id="IPR017926">
    <property type="entry name" value="GATASE"/>
</dbReference>
<dbReference type="PRINTS" id="PR00099">
    <property type="entry name" value="CPSGATASE"/>
</dbReference>
<comment type="pathway">
    <text evidence="4">Amino-acid biosynthesis; L-tryptophan biosynthesis; L-tryptophan from chorismate: step 2/5.</text>
</comment>
<keyword evidence="4" id="KW-0028">Amino-acid biosynthesis</keyword>
<feature type="binding site" evidence="4">
    <location>
        <position position="276"/>
    </location>
    <ligand>
        <name>5-phospho-alpha-D-ribose 1-diphosphate</name>
        <dbReference type="ChEBI" id="CHEBI:58017"/>
    </ligand>
</feature>
<comment type="caution">
    <text evidence="7">The sequence shown here is derived from an EMBL/GenBank/DDBJ whole genome shotgun (WGS) entry which is preliminary data.</text>
</comment>
<dbReference type="Pfam" id="PF00591">
    <property type="entry name" value="Glycos_transf_3"/>
    <property type="match status" value="1"/>
</dbReference>
<comment type="subunit">
    <text evidence="4">Homodimer.</text>
</comment>
<dbReference type="PROSITE" id="PS51273">
    <property type="entry name" value="GATASE_TYPE_1"/>
    <property type="match status" value="1"/>
</dbReference>
<gene>
    <name evidence="4 7" type="primary">trpD</name>
    <name evidence="7" type="ORF">CX802_01845</name>
</gene>
<feature type="binding site" evidence="4">
    <location>
        <begin position="304"/>
        <end position="312"/>
    </location>
    <ligand>
        <name>5-phospho-alpha-D-ribose 1-diphosphate</name>
        <dbReference type="ChEBI" id="CHEBI:58017"/>
    </ligand>
</feature>
<evidence type="ECO:0000256" key="2">
    <source>
        <dbReference type="ARBA" id="ARBA00022679"/>
    </source>
</evidence>
<comment type="similarity">
    <text evidence="4">Belongs to the anthranilate phosphoribosyltransferase family.</text>
</comment>
<feature type="binding site" evidence="4">
    <location>
        <position position="276"/>
    </location>
    <ligand>
        <name>anthranilate</name>
        <dbReference type="ChEBI" id="CHEBI:16567"/>
        <label>1</label>
    </ligand>
</feature>
<feature type="binding site" evidence="4">
    <location>
        <position position="422"/>
    </location>
    <ligand>
        <name>Mg(2+)</name>
        <dbReference type="ChEBI" id="CHEBI:18420"/>
        <label>2</label>
    </ligand>
</feature>
<dbReference type="EMBL" id="AABTCC010000003">
    <property type="protein sequence ID" value="EAI8858594.1"/>
    <property type="molecule type" value="Genomic_DNA"/>
</dbReference>
<evidence type="ECO:0000259" key="5">
    <source>
        <dbReference type="Pfam" id="PF00117"/>
    </source>
</evidence>
<dbReference type="Gene3D" id="3.40.1030.10">
    <property type="entry name" value="Nucleoside phosphorylase/phosphoribosyltransferase catalytic domain"/>
    <property type="match status" value="1"/>
</dbReference>
<dbReference type="SUPFAM" id="SSF52317">
    <property type="entry name" value="Class I glutamine amidotransferase-like"/>
    <property type="match status" value="1"/>
</dbReference>
<dbReference type="GeneID" id="61064194"/>
<keyword evidence="3" id="KW-0315">Glutamine amidotransferase</keyword>
<feature type="domain" description="Glycosyl transferase family 3" evidence="6">
    <location>
        <begin position="270"/>
        <end position="520"/>
    </location>
</feature>
<dbReference type="InterPro" id="IPR000312">
    <property type="entry name" value="Glycosyl_Trfase_fam3"/>
</dbReference>
<feature type="binding site" evidence="4">
    <location>
        <position position="316"/>
    </location>
    <ligand>
        <name>5-phospho-alpha-D-ribose 1-diphosphate</name>
        <dbReference type="ChEBI" id="CHEBI:58017"/>
    </ligand>
</feature>
<comment type="cofactor">
    <cofactor evidence="4">
        <name>Mg(2+)</name>
        <dbReference type="ChEBI" id="CHEBI:18420"/>
    </cofactor>
    <text evidence="4">Binds 2 magnesium ions per monomer.</text>
</comment>
<evidence type="ECO:0000256" key="1">
    <source>
        <dbReference type="ARBA" id="ARBA00022676"/>
    </source>
</evidence>
<feature type="binding site" evidence="4">
    <location>
        <position position="284"/>
    </location>
    <ligand>
        <name>5-phospho-alpha-D-ribose 1-diphosphate</name>
        <dbReference type="ChEBI" id="CHEBI:58017"/>
    </ligand>
</feature>
<feature type="binding site" evidence="4">
    <location>
        <position position="362"/>
    </location>
    <ligand>
        <name>anthranilate</name>
        <dbReference type="ChEBI" id="CHEBI:16567"/>
        <label>2</label>
    </ligand>
</feature>
<evidence type="ECO:0000256" key="4">
    <source>
        <dbReference type="HAMAP-Rule" id="MF_00211"/>
    </source>
</evidence>
<dbReference type="GO" id="GO:0005829">
    <property type="term" value="C:cytosol"/>
    <property type="evidence" value="ECO:0007669"/>
    <property type="project" value="TreeGrafter"/>
</dbReference>
<keyword evidence="1 4" id="KW-0328">Glycosyltransferase</keyword>
<dbReference type="SUPFAM" id="SSF52418">
    <property type="entry name" value="Nucleoside phosphorylase/phosphoribosyltransferase catalytic domain"/>
    <property type="match status" value="1"/>
</dbReference>
<comment type="caution">
    <text evidence="4">Lacks conserved residue(s) required for the propagation of feature annotation.</text>
</comment>
<keyword evidence="4" id="KW-0057">Aromatic amino acid biosynthesis</keyword>
<dbReference type="NCBIfam" id="TIGR01245">
    <property type="entry name" value="trpD"/>
    <property type="match status" value="1"/>
</dbReference>
<keyword evidence="4" id="KW-0822">Tryptophan biosynthesis</keyword>
<name>A0A5L4XNY6_CAMFE</name>
<comment type="catalytic activity">
    <reaction evidence="4">
        <text>N-(5-phospho-beta-D-ribosyl)anthranilate + diphosphate = 5-phospho-alpha-D-ribose 1-diphosphate + anthranilate</text>
        <dbReference type="Rhea" id="RHEA:11768"/>
        <dbReference type="ChEBI" id="CHEBI:16567"/>
        <dbReference type="ChEBI" id="CHEBI:18277"/>
        <dbReference type="ChEBI" id="CHEBI:33019"/>
        <dbReference type="ChEBI" id="CHEBI:58017"/>
        <dbReference type="EC" id="2.4.2.18"/>
    </reaction>
</comment>
<accession>A0A5L4XNY6</accession>
<dbReference type="FunFam" id="3.40.50.880:FF:000003">
    <property type="entry name" value="Anthranilate synthase component II"/>
    <property type="match status" value="1"/>
</dbReference>
<feature type="binding site" evidence="4">
    <location>
        <position position="307"/>
    </location>
    <ligand>
        <name>anthranilate</name>
        <dbReference type="ChEBI" id="CHEBI:16567"/>
        <label>1</label>
    </ligand>
</feature>
<dbReference type="AlphaFoldDB" id="A0A5L4XNY6"/>
<dbReference type="NCBIfam" id="TIGR00566">
    <property type="entry name" value="trpG_papA"/>
    <property type="match status" value="1"/>
</dbReference>
<organism evidence="7 8">
    <name type="scientific">Campylobacter fetus</name>
    <dbReference type="NCBI Taxonomy" id="196"/>
    <lineage>
        <taxon>Bacteria</taxon>
        <taxon>Pseudomonadati</taxon>
        <taxon>Campylobacterota</taxon>
        <taxon>Epsilonproteobacteria</taxon>
        <taxon>Campylobacterales</taxon>
        <taxon>Campylobacteraceae</taxon>
        <taxon>Campylobacter</taxon>
    </lineage>
</organism>
<dbReference type="InterPro" id="IPR029062">
    <property type="entry name" value="Class_I_gatase-like"/>
</dbReference>
<dbReference type="UniPathway" id="UPA00035">
    <property type="reaction ID" value="UER00041"/>
</dbReference>
<dbReference type="PRINTS" id="PR00097">
    <property type="entry name" value="ANTSNTHASEII"/>
</dbReference>
<feature type="binding site" evidence="4">
    <location>
        <position position="288"/>
    </location>
    <ligand>
        <name>Mg(2+)</name>
        <dbReference type="ChEBI" id="CHEBI:18420"/>
        <label>1</label>
    </ligand>
</feature>
<dbReference type="Gene3D" id="3.40.50.880">
    <property type="match status" value="1"/>
</dbReference>
<dbReference type="RefSeq" id="WP_152791407.1">
    <property type="nucleotide sequence ID" value="NZ_AACCWR020000015.1"/>
</dbReference>
<dbReference type="HAMAP" id="MF_00211">
    <property type="entry name" value="TrpD"/>
    <property type="match status" value="1"/>
</dbReference>
<feature type="binding site" evidence="4">
    <location>
        <begin position="286"/>
        <end position="289"/>
    </location>
    <ligand>
        <name>5-phospho-alpha-D-ribose 1-diphosphate</name>
        <dbReference type="ChEBI" id="CHEBI:58017"/>
    </ligand>
</feature>
<feature type="binding site" evidence="4">
    <location>
        <position position="423"/>
    </location>
    <ligand>
        <name>Mg(2+)</name>
        <dbReference type="ChEBI" id="CHEBI:18420"/>
        <label>2</label>
    </ligand>
</feature>
<sequence>MILMIDNYDSFVYNIYQYILETTDEEIRCVRNDEITIDGINALNPSKIILSPGPKHPKNSGVCLDILSSNLDIPILGICLGHQAIGLSFGADIKRLENPMHGKSSVIKVVNNSGIFKELPNEFNVMRYHSLYVDNIPECLEITAFSDDGIIMGLKHKSKPIYGIQFHPESYFTEYGKKIIENFVNLNKPKTKEKEVVDFAPFMTKLQKGFPLESGDYEVICKEINDKNYDIVQLAGLLVLISEKSLYPDSLAALVKNILKYSITYSDTTPMFDIVGTGGDKLKTINISTTVAFILASMGVKVAKHGNKAITSKSGSSDLLNTLGVSLNSDIGELRETLNSKNLAFFHAPFFHKITAEVKEVRNRLGIGTVFNMLGPLLNPNLNLTNQIAGNYLEEVNELMARTLLNLGRKHALVVHGMDGMDEITLCDETLIHEVKDGKILEYRITPEQFGFTRAFHADIEGGDAENNAKIFESTIKGELSGARFDIVLINAMFGLYAADFVSSPMDAKPLILEALRSGRVWEFYKDYIGK</sequence>
<dbReference type="InterPro" id="IPR005940">
    <property type="entry name" value="Anthranilate_Pribosyl_Tfrase"/>
</dbReference>
<keyword evidence="8" id="KW-1185">Reference proteome</keyword>
<feature type="binding site" evidence="4">
    <location>
        <begin position="279"/>
        <end position="280"/>
    </location>
    <ligand>
        <name>5-phospho-alpha-D-ribose 1-diphosphate</name>
        <dbReference type="ChEBI" id="CHEBI:58017"/>
    </ligand>
</feature>
<feature type="domain" description="Glutamine amidotransferase" evidence="5">
    <location>
        <begin position="3"/>
        <end position="184"/>
    </location>
</feature>
<evidence type="ECO:0000313" key="7">
    <source>
        <dbReference type="EMBL" id="EAI8858594.1"/>
    </source>
</evidence>
<evidence type="ECO:0000259" key="6">
    <source>
        <dbReference type="Pfam" id="PF00591"/>
    </source>
</evidence>
<evidence type="ECO:0000313" key="8">
    <source>
        <dbReference type="Proteomes" id="UP000535509"/>
    </source>
</evidence>
<dbReference type="EC" id="2.4.2.18" evidence="4"/>
<dbReference type="PRINTS" id="PR00096">
    <property type="entry name" value="GATASE"/>
</dbReference>
<dbReference type="Proteomes" id="UP000535509">
    <property type="component" value="Unassembled WGS sequence"/>
</dbReference>
<dbReference type="Pfam" id="PF00117">
    <property type="entry name" value="GATase"/>
    <property type="match status" value="1"/>
</dbReference>
<keyword evidence="2 4" id="KW-0808">Transferase</keyword>
<keyword evidence="4" id="KW-0460">Magnesium</keyword>
<dbReference type="GO" id="GO:0004048">
    <property type="term" value="F:anthranilate phosphoribosyltransferase activity"/>
    <property type="evidence" value="ECO:0007669"/>
    <property type="project" value="UniProtKB-UniRule"/>
</dbReference>
<feature type="binding site" evidence="4">
    <location>
        <position position="423"/>
    </location>
    <ligand>
        <name>Mg(2+)</name>
        <dbReference type="ChEBI" id="CHEBI:18420"/>
        <label>1</label>
    </ligand>
</feature>
<reference evidence="7 8" key="1">
    <citation type="submission" date="2018-06" db="EMBL/GenBank/DDBJ databases">
        <authorList>
            <consortium name="PulseNet: The National Subtyping Network for Foodborne Disease Surveillance"/>
            <person name="Tarr C.L."/>
            <person name="Trees E."/>
            <person name="Katz L.S."/>
            <person name="Carleton-Romer H.A."/>
            <person name="Stroika S."/>
            <person name="Kucerova Z."/>
            <person name="Roache K.F."/>
            <person name="Sabol A.L."/>
            <person name="Besser J."/>
            <person name="Gerner-Smidt P."/>
        </authorList>
    </citation>
    <scope>NUCLEOTIDE SEQUENCE [LARGE SCALE GENOMIC DNA]</scope>
    <source>
        <strain evidence="7 8">PNUSAC001503</strain>
    </source>
</reference>
<dbReference type="PANTHER" id="PTHR43285:SF2">
    <property type="entry name" value="ANTHRANILATE PHOSPHORIBOSYLTRANSFERASE"/>
    <property type="match status" value="1"/>
</dbReference>
<protein>
    <recommendedName>
        <fullName evidence="4">Anthranilate phosphoribosyltransferase</fullName>
        <ecNumber evidence="4">2.4.2.18</ecNumber>
    </recommendedName>
</protein>
<dbReference type="GO" id="GO:0000287">
    <property type="term" value="F:magnesium ion binding"/>
    <property type="evidence" value="ECO:0007669"/>
    <property type="project" value="UniProtKB-UniRule"/>
</dbReference>
<comment type="function">
    <text evidence="4">Catalyzes the transfer of the phosphoribosyl group of 5-phosphorylribose-1-pyrophosphate (PRPP) to anthranilate to yield N-(5'-phosphoribosyl)-anthranilate (PRA).</text>
</comment>
<evidence type="ECO:0000256" key="3">
    <source>
        <dbReference type="ARBA" id="ARBA00022962"/>
    </source>
</evidence>
<proteinExistence type="inferred from homology"/>
<dbReference type="InterPro" id="IPR006221">
    <property type="entry name" value="TrpG/PapA_dom"/>
</dbReference>
<dbReference type="PANTHER" id="PTHR43285">
    <property type="entry name" value="ANTHRANILATE PHOSPHORIBOSYLTRANSFERASE"/>
    <property type="match status" value="1"/>
</dbReference>
<dbReference type="InterPro" id="IPR035902">
    <property type="entry name" value="Nuc_phospho_transferase"/>
</dbReference>